<comment type="caution">
    <text evidence="2">The sequence shown here is derived from an EMBL/GenBank/DDBJ whole genome shotgun (WGS) entry which is preliminary data.</text>
</comment>
<dbReference type="EMBL" id="CAJVCH010571179">
    <property type="protein sequence ID" value="CAG7836859.1"/>
    <property type="molecule type" value="Genomic_DNA"/>
</dbReference>
<evidence type="ECO:0000313" key="3">
    <source>
        <dbReference type="Proteomes" id="UP000708208"/>
    </source>
</evidence>
<evidence type="ECO:0000256" key="1">
    <source>
        <dbReference type="SAM" id="Phobius"/>
    </source>
</evidence>
<keyword evidence="1" id="KW-1133">Transmembrane helix</keyword>
<feature type="transmembrane region" description="Helical" evidence="1">
    <location>
        <begin position="28"/>
        <end position="57"/>
    </location>
</feature>
<keyword evidence="1" id="KW-0472">Membrane</keyword>
<evidence type="ECO:0000313" key="2">
    <source>
        <dbReference type="EMBL" id="CAG7836859.1"/>
    </source>
</evidence>
<dbReference type="Proteomes" id="UP000708208">
    <property type="component" value="Unassembled WGS sequence"/>
</dbReference>
<dbReference type="OrthoDB" id="1730117at2759"/>
<reference evidence="2" key="1">
    <citation type="submission" date="2021-06" db="EMBL/GenBank/DDBJ databases">
        <authorList>
            <person name="Hodson N. C."/>
            <person name="Mongue J. A."/>
            <person name="Jaron S. K."/>
        </authorList>
    </citation>
    <scope>NUCLEOTIDE SEQUENCE</scope>
</reference>
<proteinExistence type="predicted"/>
<name>A0A8J2LQF9_9HEXA</name>
<gene>
    <name evidence="2" type="ORF">AFUS01_LOCUS46052</name>
</gene>
<sequence>MFINSYVPCQKDDQIDCTPVEEASLGNFYQVVLAFASGGCAILGVVGVLLLTFIIFLKHSSKREEFVQRHIPRESQVNC</sequence>
<dbReference type="AlphaFoldDB" id="A0A8J2LQF9"/>
<organism evidence="2 3">
    <name type="scientific">Allacma fusca</name>
    <dbReference type="NCBI Taxonomy" id="39272"/>
    <lineage>
        <taxon>Eukaryota</taxon>
        <taxon>Metazoa</taxon>
        <taxon>Ecdysozoa</taxon>
        <taxon>Arthropoda</taxon>
        <taxon>Hexapoda</taxon>
        <taxon>Collembola</taxon>
        <taxon>Symphypleona</taxon>
        <taxon>Sminthuridae</taxon>
        <taxon>Allacma</taxon>
    </lineage>
</organism>
<keyword evidence="1" id="KW-0812">Transmembrane</keyword>
<protein>
    <submittedName>
        <fullName evidence="2">Uncharacterized protein</fullName>
    </submittedName>
</protein>
<accession>A0A8J2LQF9</accession>
<keyword evidence="3" id="KW-1185">Reference proteome</keyword>